<dbReference type="AlphaFoldDB" id="A0AAC9TVU4"/>
<dbReference type="GO" id="GO:0008080">
    <property type="term" value="F:N-acetyltransferase activity"/>
    <property type="evidence" value="ECO:0007669"/>
    <property type="project" value="InterPro"/>
</dbReference>
<dbReference type="CDD" id="cd04301">
    <property type="entry name" value="NAT_SF"/>
    <property type="match status" value="1"/>
</dbReference>
<dbReference type="SUPFAM" id="SSF55729">
    <property type="entry name" value="Acyl-CoA N-acyltransferases (Nat)"/>
    <property type="match status" value="1"/>
</dbReference>
<protein>
    <submittedName>
        <fullName evidence="2">GNAT family N-acetyltransferase</fullName>
    </submittedName>
</protein>
<proteinExistence type="predicted"/>
<dbReference type="PROSITE" id="PS51186">
    <property type="entry name" value="GNAT"/>
    <property type="match status" value="1"/>
</dbReference>
<gene>
    <name evidence="2" type="ORF">CFF01_00090</name>
</gene>
<dbReference type="InterPro" id="IPR016181">
    <property type="entry name" value="Acyl_CoA_acyltransferase"/>
</dbReference>
<evidence type="ECO:0000313" key="2">
    <source>
        <dbReference type="EMBL" id="ASJ95113.1"/>
    </source>
</evidence>
<dbReference type="InterPro" id="IPR039840">
    <property type="entry name" value="NAA80"/>
</dbReference>
<dbReference type="RefSeq" id="WP_088903469.1">
    <property type="nucleotide sequence ID" value="NZ_CP022272.1"/>
</dbReference>
<dbReference type="Pfam" id="PF00583">
    <property type="entry name" value="Acetyltransf_1"/>
    <property type="match status" value="1"/>
</dbReference>
<accession>A0AAC9TVU4</accession>
<evidence type="ECO:0000259" key="1">
    <source>
        <dbReference type="PROSITE" id="PS51186"/>
    </source>
</evidence>
<evidence type="ECO:0000313" key="3">
    <source>
        <dbReference type="Proteomes" id="UP000198233"/>
    </source>
</evidence>
<dbReference type="EMBL" id="CP022272">
    <property type="protein sequence ID" value="ASJ95113.1"/>
    <property type="molecule type" value="Genomic_DNA"/>
</dbReference>
<dbReference type="GO" id="GO:0005737">
    <property type="term" value="C:cytoplasm"/>
    <property type="evidence" value="ECO:0007669"/>
    <property type="project" value="TreeGrafter"/>
</dbReference>
<reference evidence="2 3" key="1">
    <citation type="submission" date="2017-06" db="EMBL/GenBank/DDBJ databases">
        <title>Complete genome sequence of Shewanella marisflavi EP1 associated with anaerobic 2,4-dinitrotoluene reduction and salt tolerance.</title>
        <authorList>
            <person name="Huang J."/>
        </authorList>
    </citation>
    <scope>NUCLEOTIDE SEQUENCE [LARGE SCALE GENOMIC DNA]</scope>
    <source>
        <strain evidence="2 3">EP1</strain>
    </source>
</reference>
<feature type="domain" description="N-acetyltransferase" evidence="1">
    <location>
        <begin position="1"/>
        <end position="153"/>
    </location>
</feature>
<dbReference type="PANTHER" id="PTHR13538">
    <property type="entry name" value="N-ACETYLTRANSFERASE 6"/>
    <property type="match status" value="1"/>
</dbReference>
<organism evidence="2 3">
    <name type="scientific">Shewanella marisflavi</name>
    <dbReference type="NCBI Taxonomy" id="260364"/>
    <lineage>
        <taxon>Bacteria</taxon>
        <taxon>Pseudomonadati</taxon>
        <taxon>Pseudomonadota</taxon>
        <taxon>Gammaproteobacteria</taxon>
        <taxon>Alteromonadales</taxon>
        <taxon>Shewanellaceae</taxon>
        <taxon>Shewanella</taxon>
    </lineage>
</organism>
<dbReference type="InterPro" id="IPR000182">
    <property type="entry name" value="GNAT_dom"/>
</dbReference>
<dbReference type="Gene3D" id="3.40.630.30">
    <property type="match status" value="1"/>
</dbReference>
<dbReference type="GO" id="GO:1905502">
    <property type="term" value="F:acetyl-CoA binding"/>
    <property type="evidence" value="ECO:0007669"/>
    <property type="project" value="TreeGrafter"/>
</dbReference>
<dbReference type="Proteomes" id="UP000198233">
    <property type="component" value="Chromosome"/>
</dbReference>
<dbReference type="PANTHER" id="PTHR13538:SF4">
    <property type="entry name" value="N-ALPHA-ACETYLTRANSFERASE 80"/>
    <property type="match status" value="1"/>
</dbReference>
<name>A0AAC9TVU4_9GAMM</name>
<dbReference type="KEGG" id="smav:CFF01_00090"/>
<sequence length="153" mass="17523">MKIIKLIEQPEAIEQLAYWYHSEWGHLGCNRTQSELVHSLGQYLQYQGIPQLWLAQDENQPIGAIQLRYQENSNYPSDSVWLGGIYVVEQHRGKGVATKLVREAQDYAASLNVKTLYLQTEAKNLALYHNLGWQIVATLSYCDLTINVMAKNL</sequence>